<protein>
    <submittedName>
        <fullName evidence="1">Uncharacterized protein</fullName>
    </submittedName>
</protein>
<evidence type="ECO:0000313" key="2">
    <source>
        <dbReference type="Proteomes" id="UP000236173"/>
    </source>
</evidence>
<name>A0A2H5XFF2_9BACT</name>
<dbReference type="EMBL" id="BEHT01000042">
    <property type="protein sequence ID" value="GBC99913.1"/>
    <property type="molecule type" value="Genomic_DNA"/>
</dbReference>
<evidence type="ECO:0000313" key="1">
    <source>
        <dbReference type="EMBL" id="GBC99913.1"/>
    </source>
</evidence>
<dbReference type="AlphaFoldDB" id="A0A2H5XFF2"/>
<proteinExistence type="predicted"/>
<gene>
    <name evidence="1" type="ORF">HRbin17_02445</name>
</gene>
<dbReference type="Proteomes" id="UP000236173">
    <property type="component" value="Unassembled WGS sequence"/>
</dbReference>
<accession>A0A2H5XFF2</accession>
<comment type="caution">
    <text evidence="1">The sequence shown here is derived from an EMBL/GenBank/DDBJ whole genome shotgun (WGS) entry which is preliminary data.</text>
</comment>
<organism evidence="1 2">
    <name type="scientific">Candidatus Fervidibacter japonicus</name>
    <dbReference type="NCBI Taxonomy" id="2035412"/>
    <lineage>
        <taxon>Bacteria</taxon>
        <taxon>Candidatus Fervidibacterota</taxon>
        <taxon>Candidatus Fervidibacter</taxon>
    </lineage>
</organism>
<reference evidence="2" key="1">
    <citation type="submission" date="2017-09" db="EMBL/GenBank/DDBJ databases">
        <title>Metaegenomics of thermophilic ammonia-oxidizing enrichment culture.</title>
        <authorList>
            <person name="Kato S."/>
            <person name="Suzuki K."/>
        </authorList>
    </citation>
    <scope>NUCLEOTIDE SEQUENCE [LARGE SCALE GENOMIC DNA]</scope>
</reference>
<sequence length="219" mass="23933">MNWQRIALIAIACLVVVVLGRSCLRKEQIFATEPSTIIHNPDRFNNKGVLVKGQVISALSIGGTGLYLLQDNKGTAITVVTYKDTPDVGALLIVRGIVRKALQIGAASLTGVEERSRKQIGFAEVKKPAKVWRISEVRDEAMRLNGQPILVVGTVREGSDILGAGYYVLQDDKETLTVITGMGTPRVGKMVQVFGVYNRLAQIQGQTVDCLIELDRKMQ</sequence>